<evidence type="ECO:0000256" key="1">
    <source>
        <dbReference type="SAM" id="Phobius"/>
    </source>
</evidence>
<reference evidence="4" key="1">
    <citation type="submission" date="2016-10" db="EMBL/GenBank/DDBJ databases">
        <authorList>
            <person name="Varghese N."/>
            <person name="Submissions S."/>
        </authorList>
    </citation>
    <scope>NUCLEOTIDE SEQUENCE [LARGE SCALE GENOMIC DNA]</scope>
    <source>
        <strain evidence="4">DSM 17038</strain>
    </source>
</reference>
<dbReference type="PANTHER" id="PTHR35342">
    <property type="entry name" value="TRICARBOXYLIC TRANSPORT PROTEIN"/>
    <property type="match status" value="1"/>
</dbReference>
<dbReference type="PANTHER" id="PTHR35342:SF5">
    <property type="entry name" value="TRICARBOXYLIC TRANSPORT PROTEIN"/>
    <property type="match status" value="1"/>
</dbReference>
<feature type="domain" description="DUF112" evidence="2">
    <location>
        <begin position="24"/>
        <end position="222"/>
    </location>
</feature>
<evidence type="ECO:0000313" key="4">
    <source>
        <dbReference type="Proteomes" id="UP000199337"/>
    </source>
</evidence>
<keyword evidence="1" id="KW-0812">Transmembrane</keyword>
<dbReference type="EMBL" id="FOOX01000007">
    <property type="protein sequence ID" value="SFG63687.1"/>
    <property type="molecule type" value="Genomic_DNA"/>
</dbReference>
<gene>
    <name evidence="3" type="ORF">SAMN05660649_02228</name>
</gene>
<feature type="transmembrane region" description="Helical" evidence="1">
    <location>
        <begin position="247"/>
        <end position="267"/>
    </location>
</feature>
<keyword evidence="1" id="KW-0472">Membrane</keyword>
<keyword evidence="4" id="KW-1185">Reference proteome</keyword>
<dbReference type="STRING" id="341036.SAMN05660649_02228"/>
<accession>A0A1I2TJX4</accession>
<name>A0A1I2TJX4_9FIRM</name>
<feature type="transmembrane region" description="Helical" evidence="1">
    <location>
        <begin position="114"/>
        <end position="132"/>
    </location>
</feature>
<feature type="transmembrane region" description="Helical" evidence="1">
    <location>
        <begin position="138"/>
        <end position="166"/>
    </location>
</feature>
<feature type="transmembrane region" description="Helical" evidence="1">
    <location>
        <begin position="173"/>
        <end position="191"/>
    </location>
</feature>
<feature type="transmembrane region" description="Helical" evidence="1">
    <location>
        <begin position="43"/>
        <end position="65"/>
    </location>
</feature>
<dbReference type="Pfam" id="PF01970">
    <property type="entry name" value="TctA"/>
    <property type="match status" value="1"/>
</dbReference>
<dbReference type="AlphaFoldDB" id="A0A1I2TJX4"/>
<dbReference type="Proteomes" id="UP000199337">
    <property type="component" value="Unassembled WGS sequence"/>
</dbReference>
<organism evidence="3 4">
    <name type="scientific">Desulfotruncus arcticus DSM 17038</name>
    <dbReference type="NCBI Taxonomy" id="1121424"/>
    <lineage>
        <taxon>Bacteria</taxon>
        <taxon>Bacillati</taxon>
        <taxon>Bacillota</taxon>
        <taxon>Clostridia</taxon>
        <taxon>Eubacteriales</taxon>
        <taxon>Desulfallaceae</taxon>
        <taxon>Desulfotruncus</taxon>
    </lineage>
</organism>
<proteinExistence type="predicted"/>
<protein>
    <submittedName>
        <fullName evidence="3">Tripartite tricarboxylate transporter TctA family protein</fullName>
    </submittedName>
</protein>
<feature type="transmembrane region" description="Helical" evidence="1">
    <location>
        <begin position="197"/>
        <end position="226"/>
    </location>
</feature>
<dbReference type="InterPro" id="IPR002823">
    <property type="entry name" value="DUF112_TM"/>
</dbReference>
<evidence type="ECO:0000259" key="2">
    <source>
        <dbReference type="Pfam" id="PF01970"/>
    </source>
</evidence>
<evidence type="ECO:0000313" key="3">
    <source>
        <dbReference type="EMBL" id="SFG63687.1"/>
    </source>
</evidence>
<sequence length="283" mass="30415">MMMIAKPNEFPIEKAPKVSLFSSIPPVGEYLRGLWTAIRSGILGFYIGLLPGSGATTAAFLSYIAEKRLNRHPERLGKGALEGVAASEAANNAASIGSFAPLLSLGIPGSGTSALLLGGLMMFGLMPGPLLFTEAPEFVWGLIASMYVGNLLVALTCILAIPLFAYILKVPRAAMAPVIVTICILGSYSVNNNIFDLWVMLFFGFIGYFMNRFQFPIPALILSVVLGPRLMTSMRQAFMISHGKISIFFTSSISLTLILITVALIAYPTVRAMIKKRKAAAID</sequence>
<keyword evidence="1" id="KW-1133">Transmembrane helix</keyword>